<dbReference type="OrthoDB" id="9780884at2"/>
<evidence type="ECO:0000313" key="3">
    <source>
        <dbReference type="EMBL" id="SHJ69798.1"/>
    </source>
</evidence>
<feature type="transmembrane region" description="Helical" evidence="1">
    <location>
        <begin position="6"/>
        <end position="25"/>
    </location>
</feature>
<dbReference type="STRING" id="1168035.SAMN05444280_12676"/>
<dbReference type="InterPro" id="IPR004843">
    <property type="entry name" value="Calcineurin-like_PHP"/>
</dbReference>
<evidence type="ECO:0000256" key="1">
    <source>
        <dbReference type="SAM" id="Phobius"/>
    </source>
</evidence>
<dbReference type="Gene3D" id="3.60.21.10">
    <property type="match status" value="1"/>
</dbReference>
<keyword evidence="1" id="KW-1133">Transmembrane helix</keyword>
<dbReference type="GO" id="GO:0016787">
    <property type="term" value="F:hydrolase activity"/>
    <property type="evidence" value="ECO:0007669"/>
    <property type="project" value="InterPro"/>
</dbReference>
<feature type="transmembrane region" description="Helical" evidence="1">
    <location>
        <begin position="78"/>
        <end position="98"/>
    </location>
</feature>
<dbReference type="SUPFAM" id="SSF56300">
    <property type="entry name" value="Metallo-dependent phosphatases"/>
    <property type="match status" value="1"/>
</dbReference>
<keyword evidence="4" id="KW-1185">Reference proteome</keyword>
<proteinExistence type="predicted"/>
<feature type="domain" description="Calcineurin-like phosphoesterase" evidence="2">
    <location>
        <begin position="161"/>
        <end position="327"/>
    </location>
</feature>
<dbReference type="PANTHER" id="PTHR31302:SF0">
    <property type="entry name" value="TRANSMEMBRANE PROTEIN WITH METALLOPHOSPHOESTERASE DOMAIN"/>
    <property type="match status" value="1"/>
</dbReference>
<evidence type="ECO:0000313" key="4">
    <source>
        <dbReference type="Proteomes" id="UP000184050"/>
    </source>
</evidence>
<gene>
    <name evidence="3" type="ORF">SAMN05444280_12676</name>
</gene>
<feature type="transmembrane region" description="Helical" evidence="1">
    <location>
        <begin position="37"/>
        <end position="58"/>
    </location>
</feature>
<protein>
    <recommendedName>
        <fullName evidence="2">Calcineurin-like phosphoesterase domain-containing protein</fullName>
    </recommendedName>
</protein>
<dbReference type="InterPro" id="IPR051158">
    <property type="entry name" value="Metallophosphoesterase_sf"/>
</dbReference>
<dbReference type="InterPro" id="IPR029052">
    <property type="entry name" value="Metallo-depent_PP-like"/>
</dbReference>
<reference evidence="3 4" key="1">
    <citation type="submission" date="2016-11" db="EMBL/GenBank/DDBJ databases">
        <authorList>
            <person name="Jaros S."/>
            <person name="Januszkiewicz K."/>
            <person name="Wedrychowicz H."/>
        </authorList>
    </citation>
    <scope>NUCLEOTIDE SEQUENCE [LARGE SCALE GENOMIC DNA]</scope>
    <source>
        <strain evidence="3 4">DSM 27063</strain>
    </source>
</reference>
<dbReference type="CDD" id="cd07385">
    <property type="entry name" value="MPP_YkuE_C"/>
    <property type="match status" value="1"/>
</dbReference>
<organism evidence="3 4">
    <name type="scientific">Tangfeifania diversioriginum</name>
    <dbReference type="NCBI Taxonomy" id="1168035"/>
    <lineage>
        <taxon>Bacteria</taxon>
        <taxon>Pseudomonadati</taxon>
        <taxon>Bacteroidota</taxon>
        <taxon>Bacteroidia</taxon>
        <taxon>Marinilabiliales</taxon>
        <taxon>Prolixibacteraceae</taxon>
        <taxon>Tangfeifania</taxon>
    </lineage>
</organism>
<dbReference type="PANTHER" id="PTHR31302">
    <property type="entry name" value="TRANSMEMBRANE PROTEIN WITH METALLOPHOSPHOESTERASE DOMAIN-RELATED"/>
    <property type="match status" value="1"/>
</dbReference>
<feature type="transmembrane region" description="Helical" evidence="1">
    <location>
        <begin position="119"/>
        <end position="139"/>
    </location>
</feature>
<dbReference type="AlphaFoldDB" id="A0A1M6LF87"/>
<name>A0A1M6LF87_9BACT</name>
<keyword evidence="1" id="KW-0472">Membrane</keyword>
<sequence length="384" mass="42888">MKGKQFMIFFLIVFAVNLLVNLYIFSRTRAIFPTGNAAWWSFTILFWIIAFSYVIGRITERSGAMWLANPFVHIGSCWLGAMVYLTLLFLFVDILRGINGLFNFSEMIRFNWSDGKGKTAVLLVYALSAVILVAGYISATVPVVRKQTIQLNKPVPGGKQRVVLASDIHLGMMISNGRLERLVKLINAQNADVVLLAGDVFDEDLGPVIENNMGEVLKKLKSRHGVFAILGNHEFYGNADVAEKYLEDHNITVLRDSTAVLPDGTVIIGREDITGERMSGNPRKTINVLLSEADTQKPVYLLDHQPYKLTDAADHNIDLQVSGHTHNGQMWPFNYITGSLFEISRGYGKINDTHFYISSGYGTWGPPIRTNSRSEIIVLDIKGN</sequence>
<dbReference type="Proteomes" id="UP000184050">
    <property type="component" value="Unassembled WGS sequence"/>
</dbReference>
<dbReference type="RefSeq" id="WP_073171593.1">
    <property type="nucleotide sequence ID" value="NZ_FQZE01000026.1"/>
</dbReference>
<dbReference type="Pfam" id="PF00149">
    <property type="entry name" value="Metallophos"/>
    <property type="match status" value="1"/>
</dbReference>
<dbReference type="EMBL" id="FQZE01000026">
    <property type="protein sequence ID" value="SHJ69798.1"/>
    <property type="molecule type" value="Genomic_DNA"/>
</dbReference>
<keyword evidence="1" id="KW-0812">Transmembrane</keyword>
<evidence type="ECO:0000259" key="2">
    <source>
        <dbReference type="Pfam" id="PF00149"/>
    </source>
</evidence>
<accession>A0A1M6LF87</accession>